<dbReference type="AlphaFoldDB" id="A0A0G0GNP0"/>
<keyword evidence="1" id="KW-0418">Kinase</keyword>
<protein>
    <submittedName>
        <fullName evidence="1">Cytidylate kinase</fullName>
    </submittedName>
</protein>
<evidence type="ECO:0000313" key="2">
    <source>
        <dbReference type="Proteomes" id="UP000034701"/>
    </source>
</evidence>
<gene>
    <name evidence="1" type="ORF">US45_C0041G0011</name>
</gene>
<dbReference type="Proteomes" id="UP000034701">
    <property type="component" value="Unassembled WGS sequence"/>
</dbReference>
<dbReference type="SUPFAM" id="SSF52540">
    <property type="entry name" value="P-loop containing nucleoside triphosphate hydrolases"/>
    <property type="match status" value="1"/>
</dbReference>
<accession>A0A0G0GNP0</accession>
<name>A0A0G0GNP0_9BACT</name>
<proteinExistence type="predicted"/>
<reference evidence="1 2" key="1">
    <citation type="journal article" date="2015" name="Nature">
        <title>rRNA introns, odd ribosomes, and small enigmatic genomes across a large radiation of phyla.</title>
        <authorList>
            <person name="Brown C.T."/>
            <person name="Hug L.A."/>
            <person name="Thomas B.C."/>
            <person name="Sharon I."/>
            <person name="Castelle C.J."/>
            <person name="Singh A."/>
            <person name="Wilkins M.J."/>
            <person name="Williams K.H."/>
            <person name="Banfield J.F."/>
        </authorList>
    </citation>
    <scope>NUCLEOTIDE SEQUENCE [LARGE SCALE GENOMIC DNA]</scope>
</reference>
<keyword evidence="1" id="KW-0808">Transferase</keyword>
<dbReference type="EMBL" id="LBTA01000041">
    <property type="protein sequence ID" value="KKQ31627.1"/>
    <property type="molecule type" value="Genomic_DNA"/>
</dbReference>
<sequence length="196" mass="22611">MAKKEIITIAGANGSGKSSTAKKLALQLKFKHFSSGDFMRQIARENNTTLEELAKIAEKENWVDKKLDDYVKQVDLEKKVVIDSRLAFYFIPDSFKVYLDLDPKIAAERMLADMKNNSARHSENEGIIESVEKMAKKSAKRLASERKRYFDLYGIKDHIDHNNFNLIVDTQKNNLGQVVNIIVREYKKWIIKKELS</sequence>
<organism evidence="1 2">
    <name type="scientific">Candidatus Nomurabacteria bacterium GW2011_GWA1_37_20</name>
    <dbReference type="NCBI Taxonomy" id="1618729"/>
    <lineage>
        <taxon>Bacteria</taxon>
        <taxon>Candidatus Nomuraibacteriota</taxon>
    </lineage>
</organism>
<dbReference type="GO" id="GO:0016301">
    <property type="term" value="F:kinase activity"/>
    <property type="evidence" value="ECO:0007669"/>
    <property type="project" value="UniProtKB-KW"/>
</dbReference>
<dbReference type="InterPro" id="IPR027417">
    <property type="entry name" value="P-loop_NTPase"/>
</dbReference>
<comment type="caution">
    <text evidence="1">The sequence shown here is derived from an EMBL/GenBank/DDBJ whole genome shotgun (WGS) entry which is preliminary data.</text>
</comment>
<evidence type="ECO:0000313" key="1">
    <source>
        <dbReference type="EMBL" id="KKQ31627.1"/>
    </source>
</evidence>
<dbReference type="Pfam" id="PF13238">
    <property type="entry name" value="AAA_18"/>
    <property type="match status" value="1"/>
</dbReference>
<dbReference type="Gene3D" id="3.40.50.300">
    <property type="entry name" value="P-loop containing nucleotide triphosphate hydrolases"/>
    <property type="match status" value="1"/>
</dbReference>